<keyword evidence="2" id="KW-1185">Reference proteome</keyword>
<evidence type="ECO:0000313" key="2">
    <source>
        <dbReference type="Proteomes" id="UP000676325"/>
    </source>
</evidence>
<accession>A0A941EDM0</accession>
<dbReference type="EMBL" id="JAGSOH010000057">
    <property type="protein sequence ID" value="MBR7828490.1"/>
    <property type="molecule type" value="Genomic_DNA"/>
</dbReference>
<sequence length="182" mass="19885">MRDVLDFRPLLGEPLRAGGEAELHQLEERWGISLPPDFLLLLAAYGDATWEGYFQVSGPRTLGFVGSLYESVADWNEGEEIDLLPADGGLLLWGSTVEGDLLCLEPAGDRWRVLVSSKVVGQIVRHEMDFSDWLHAVLTAVIDTDWLPSFERYPLAVEEYGKLPFGLPMGAGPAGAATSGGR</sequence>
<dbReference type="Proteomes" id="UP000676325">
    <property type="component" value="Unassembled WGS sequence"/>
</dbReference>
<dbReference type="SUPFAM" id="SSF160631">
    <property type="entry name" value="SMI1/KNR4-like"/>
    <property type="match status" value="1"/>
</dbReference>
<comment type="caution">
    <text evidence="1">The sequence shown here is derived from an EMBL/GenBank/DDBJ whole genome shotgun (WGS) entry which is preliminary data.</text>
</comment>
<dbReference type="AlphaFoldDB" id="A0A941EDM0"/>
<dbReference type="RefSeq" id="WP_212519622.1">
    <property type="nucleotide sequence ID" value="NZ_JAGSOH010000057.1"/>
</dbReference>
<evidence type="ECO:0000313" key="1">
    <source>
        <dbReference type="EMBL" id="MBR7828490.1"/>
    </source>
</evidence>
<protein>
    <submittedName>
        <fullName evidence="1">SMI1/KNR4 family protein</fullName>
    </submittedName>
</protein>
<gene>
    <name evidence="1" type="ORF">KDK95_19420</name>
</gene>
<dbReference type="Gene3D" id="3.40.1580.10">
    <property type="entry name" value="SMI1/KNR4-like"/>
    <property type="match status" value="1"/>
</dbReference>
<organism evidence="1 2">
    <name type="scientific">Actinospica acidithermotolerans</name>
    <dbReference type="NCBI Taxonomy" id="2828514"/>
    <lineage>
        <taxon>Bacteria</taxon>
        <taxon>Bacillati</taxon>
        <taxon>Actinomycetota</taxon>
        <taxon>Actinomycetes</taxon>
        <taxon>Catenulisporales</taxon>
        <taxon>Actinospicaceae</taxon>
        <taxon>Actinospica</taxon>
    </lineage>
</organism>
<dbReference type="InterPro" id="IPR037883">
    <property type="entry name" value="Knr4/Smi1-like_sf"/>
</dbReference>
<name>A0A941EDM0_9ACTN</name>
<proteinExistence type="predicted"/>
<reference evidence="1" key="1">
    <citation type="submission" date="2021-04" db="EMBL/GenBank/DDBJ databases">
        <title>Genome based classification of Actinospica acidithermotolerans sp. nov., an actinobacterium isolated from an Indonesian hot spring.</title>
        <authorList>
            <person name="Kusuma A.B."/>
            <person name="Putra K.E."/>
            <person name="Nafisah S."/>
            <person name="Loh J."/>
            <person name="Nouioui I."/>
            <person name="Goodfellow M."/>
        </authorList>
    </citation>
    <scope>NUCLEOTIDE SEQUENCE</scope>
    <source>
        <strain evidence="1">MGRD01-02</strain>
    </source>
</reference>